<dbReference type="SUPFAM" id="SSF50370">
    <property type="entry name" value="Ricin B-like lectins"/>
    <property type="match status" value="1"/>
</dbReference>
<sequence length="206" mass="22176">EGLEPDQVMSTGQGEYTLQTCASKPGQRVKQISGGIDGTVMLKDIDDGRCLVALSGSVLGLGSCGPANRWRVMRGPDGSCQIEHVTSNTCIDSANAGPGGRPILYSCHPRSGVGQTQKFDHVTNQSWIRTPGSWGDNGRQRMFPLCLDRLPVASRSITIQDCGETTKLGVRWERIHEFVPLETKLWNDAEKPLASDGVLGGDMAPP</sequence>
<proteinExistence type="predicted"/>
<dbReference type="CDD" id="cd00161">
    <property type="entry name" value="beta-trefoil_Ricin-like"/>
    <property type="match status" value="1"/>
</dbReference>
<dbReference type="InterPro" id="IPR035992">
    <property type="entry name" value="Ricin_B-like_lectins"/>
</dbReference>
<protein>
    <recommendedName>
        <fullName evidence="3">Ricin B lectin domain-containing protein</fullName>
    </recommendedName>
</protein>
<dbReference type="AlphaFoldDB" id="A0A813IYR9"/>
<evidence type="ECO:0008006" key="3">
    <source>
        <dbReference type="Google" id="ProtNLM"/>
    </source>
</evidence>
<dbReference type="Gene3D" id="2.80.10.50">
    <property type="match status" value="1"/>
</dbReference>
<dbReference type="Proteomes" id="UP000626109">
    <property type="component" value="Unassembled WGS sequence"/>
</dbReference>
<evidence type="ECO:0000313" key="2">
    <source>
        <dbReference type="Proteomes" id="UP000626109"/>
    </source>
</evidence>
<dbReference type="EMBL" id="CAJNNW010017802">
    <property type="protein sequence ID" value="CAE8661645.1"/>
    <property type="molecule type" value="Genomic_DNA"/>
</dbReference>
<comment type="caution">
    <text evidence="1">The sequence shown here is derived from an EMBL/GenBank/DDBJ whole genome shotgun (WGS) entry which is preliminary data.</text>
</comment>
<gene>
    <name evidence="1" type="ORF">PGLA2088_LOCUS14589</name>
</gene>
<accession>A0A813IYR9</accession>
<feature type="non-terminal residue" evidence="1">
    <location>
        <position position="206"/>
    </location>
</feature>
<dbReference type="PROSITE" id="PS50231">
    <property type="entry name" value="RICIN_B_LECTIN"/>
    <property type="match status" value="1"/>
</dbReference>
<reference evidence="1" key="1">
    <citation type="submission" date="2021-02" db="EMBL/GenBank/DDBJ databases">
        <authorList>
            <person name="Dougan E. K."/>
            <person name="Rhodes N."/>
            <person name="Thang M."/>
            <person name="Chan C."/>
        </authorList>
    </citation>
    <scope>NUCLEOTIDE SEQUENCE</scope>
</reference>
<evidence type="ECO:0000313" key="1">
    <source>
        <dbReference type="EMBL" id="CAE8661645.1"/>
    </source>
</evidence>
<organism evidence="1 2">
    <name type="scientific">Polarella glacialis</name>
    <name type="common">Dinoflagellate</name>
    <dbReference type="NCBI Taxonomy" id="89957"/>
    <lineage>
        <taxon>Eukaryota</taxon>
        <taxon>Sar</taxon>
        <taxon>Alveolata</taxon>
        <taxon>Dinophyceae</taxon>
        <taxon>Suessiales</taxon>
        <taxon>Suessiaceae</taxon>
        <taxon>Polarella</taxon>
    </lineage>
</organism>
<name>A0A813IYR9_POLGL</name>